<dbReference type="InParanoid" id="A0A316YEV8"/>
<dbReference type="EMBL" id="KZ819639">
    <property type="protein sequence ID" value="PWN87957.1"/>
    <property type="molecule type" value="Genomic_DNA"/>
</dbReference>
<evidence type="ECO:0000313" key="1">
    <source>
        <dbReference type="EMBL" id="PWN87957.1"/>
    </source>
</evidence>
<accession>A0A316YEV8</accession>
<dbReference type="AlphaFoldDB" id="A0A316YEV8"/>
<evidence type="ECO:0000313" key="2">
    <source>
        <dbReference type="Proteomes" id="UP000245768"/>
    </source>
</evidence>
<dbReference type="Proteomes" id="UP000245768">
    <property type="component" value="Unassembled WGS sequence"/>
</dbReference>
<dbReference type="RefSeq" id="XP_025375155.1">
    <property type="nucleotide sequence ID" value="XM_025518296.1"/>
</dbReference>
<proteinExistence type="predicted"/>
<dbReference type="GeneID" id="37040212"/>
<reference evidence="1" key="1">
    <citation type="journal article" date="2018" name="Mol. Biol. Evol.">
        <title>Broad Genomic Sampling Reveals a Smut Pathogenic Ancestry of the Fungal Clade Ustilaginomycotina.</title>
        <authorList>
            <person name="Kijpornyongpan T."/>
            <person name="Mondo S.J."/>
            <person name="Barry K."/>
            <person name="Sandor L."/>
            <person name="Lee J."/>
            <person name="Lipzen A."/>
            <person name="Pangilinan J."/>
            <person name="LaButti K."/>
            <person name="Hainaut M."/>
            <person name="Henrissat B."/>
            <person name="Grigoriev I.V."/>
            <person name="Spatafora J.W."/>
            <person name="Aime M.C."/>
        </authorList>
    </citation>
    <scope>NUCLEOTIDE SEQUENCE [LARGE SCALE GENOMIC DNA]</scope>
    <source>
        <strain evidence="1">MCA 4198</strain>
    </source>
</reference>
<gene>
    <name evidence="1" type="ORF">FA10DRAFT_181172</name>
</gene>
<keyword evidence="2" id="KW-1185">Reference proteome</keyword>
<protein>
    <submittedName>
        <fullName evidence="1">Uncharacterized protein</fullName>
    </submittedName>
</protein>
<sequence length="201" mass="22125">MIMKRCSQPASTGMHVFLVLTASSESARGIILSGSGASWTPQYTVYSFSSRGSVYSRSPCLPVPTFRVNSPCRTSEARNRELRSAAGSNAPSKRLPGALSGLFFGKIRKTSGRRRATPALPGQLPFLYSVPSSLRCRVHLDIRCPLGCQFSHHPDPDAWLTEPLPKRRVPTLTLVSFTVRPQPIDSAHRFSPGFSLFLFLF</sequence>
<organism evidence="1 2">
    <name type="scientific">Acaromyces ingoldii</name>
    <dbReference type="NCBI Taxonomy" id="215250"/>
    <lineage>
        <taxon>Eukaryota</taxon>
        <taxon>Fungi</taxon>
        <taxon>Dikarya</taxon>
        <taxon>Basidiomycota</taxon>
        <taxon>Ustilaginomycotina</taxon>
        <taxon>Exobasidiomycetes</taxon>
        <taxon>Exobasidiales</taxon>
        <taxon>Cryptobasidiaceae</taxon>
        <taxon>Acaromyces</taxon>
    </lineage>
</organism>
<name>A0A316YEV8_9BASI</name>